<evidence type="ECO:0000313" key="8">
    <source>
        <dbReference type="Proteomes" id="UP000030665"/>
    </source>
</evidence>
<feature type="binding site" evidence="3">
    <location>
        <position position="103"/>
    </location>
    <ligand>
        <name>Zn(2+)</name>
        <dbReference type="ChEBI" id="CHEBI:29105"/>
        <label>1</label>
    </ligand>
</feature>
<keyword evidence="1 7" id="KW-0346">Stress response</keyword>
<protein>
    <submittedName>
        <fullName evidence="7">Small heat shock protein</fullName>
    </submittedName>
</protein>
<dbReference type="PROSITE" id="PS01031">
    <property type="entry name" value="SHSP"/>
    <property type="match status" value="1"/>
</dbReference>
<dbReference type="GO" id="GO:0009408">
    <property type="term" value="P:response to heat"/>
    <property type="evidence" value="ECO:0007669"/>
    <property type="project" value="TreeGrafter"/>
</dbReference>
<feature type="binding site" evidence="3">
    <location>
        <position position="108"/>
    </location>
    <ligand>
        <name>Zn(2+)</name>
        <dbReference type="ChEBI" id="CHEBI:29105"/>
        <label>1</label>
    </ligand>
</feature>
<keyword evidence="8" id="KW-1185">Reference proteome</keyword>
<keyword evidence="3" id="KW-0862">Zinc</keyword>
<dbReference type="GO" id="GO:0005737">
    <property type="term" value="C:cytoplasm"/>
    <property type="evidence" value="ECO:0007669"/>
    <property type="project" value="TreeGrafter"/>
</dbReference>
<evidence type="ECO:0000313" key="7">
    <source>
        <dbReference type="EMBL" id="CDW56538.1"/>
    </source>
</evidence>
<dbReference type="STRING" id="36087.A0A077ZA52"/>
<dbReference type="GO" id="GO:0042026">
    <property type="term" value="P:protein refolding"/>
    <property type="evidence" value="ECO:0007669"/>
    <property type="project" value="TreeGrafter"/>
</dbReference>
<dbReference type="GO" id="GO:0005634">
    <property type="term" value="C:nucleus"/>
    <property type="evidence" value="ECO:0007669"/>
    <property type="project" value="TreeGrafter"/>
</dbReference>
<reference evidence="7" key="1">
    <citation type="submission" date="2014-01" db="EMBL/GenBank/DDBJ databases">
        <authorList>
            <person name="Aslett M."/>
        </authorList>
    </citation>
    <scope>NUCLEOTIDE SEQUENCE</scope>
</reference>
<feature type="binding site" evidence="3">
    <location>
        <position position="155"/>
    </location>
    <ligand>
        <name>Zn(2+)</name>
        <dbReference type="ChEBI" id="CHEBI:29105"/>
        <label>1</label>
    </ligand>
</feature>
<evidence type="ECO:0000256" key="2">
    <source>
        <dbReference type="PIRNR" id="PIRNR036514"/>
    </source>
</evidence>
<dbReference type="AlphaFoldDB" id="A0A077ZA52"/>
<dbReference type="OrthoDB" id="1431247at2759"/>
<dbReference type="PANTHER" id="PTHR45640:SF13">
    <property type="entry name" value="HEAT SHOCK PROTEIN 22-RELATED"/>
    <property type="match status" value="1"/>
</dbReference>
<evidence type="ECO:0000256" key="1">
    <source>
        <dbReference type="ARBA" id="ARBA00023016"/>
    </source>
</evidence>
<dbReference type="GO" id="GO:0046872">
    <property type="term" value="F:metal ion binding"/>
    <property type="evidence" value="ECO:0007669"/>
    <property type="project" value="UniProtKB-KW"/>
</dbReference>
<dbReference type="CDD" id="cd06526">
    <property type="entry name" value="metazoan_ACD"/>
    <property type="match status" value="1"/>
</dbReference>
<dbReference type="GO" id="GO:0051082">
    <property type="term" value="F:unfolded protein binding"/>
    <property type="evidence" value="ECO:0007669"/>
    <property type="project" value="TreeGrafter"/>
</dbReference>
<feature type="binding site" evidence="3">
    <location>
        <position position="101"/>
    </location>
    <ligand>
        <name>Zn(2+)</name>
        <dbReference type="ChEBI" id="CHEBI:29105"/>
        <label>1</label>
    </ligand>
</feature>
<dbReference type="InterPro" id="IPR008978">
    <property type="entry name" value="HSP20-like_chaperone"/>
</dbReference>
<accession>A0A077ZA52</accession>
<keyword evidence="3" id="KW-0479">Metal-binding</keyword>
<name>A0A077ZA52_TRITR</name>
<evidence type="ECO:0000256" key="5">
    <source>
        <dbReference type="RuleBase" id="RU003616"/>
    </source>
</evidence>
<dbReference type="InterPro" id="IPR055269">
    <property type="entry name" value="Alpha-crystallin/HSP_16"/>
</dbReference>
<feature type="domain" description="SHSP" evidence="6">
    <location>
        <begin position="53"/>
        <end position="162"/>
    </location>
</feature>
<dbReference type="Pfam" id="PF00011">
    <property type="entry name" value="HSP20"/>
    <property type="match status" value="1"/>
</dbReference>
<dbReference type="PIRSF" id="PIRSF036514">
    <property type="entry name" value="Sm_HSP_B1"/>
    <property type="match status" value="1"/>
</dbReference>
<evidence type="ECO:0000259" key="6">
    <source>
        <dbReference type="PROSITE" id="PS01031"/>
    </source>
</evidence>
<sequence>MALHIWTRSPCWDDRINPCFPRRDMFGEINRMARHVENLSRAKLAPFTYDEMPVIGSAEREISSVVNDEKKFQVSLDVKHFKPEELEVTIKDNQLIIHGKHEENKDEHGFVKREFTRAYWLPEGIKPENFKSNLSAEGVLTIEAPKFAAVQPGKHSIPIEMAKK</sequence>
<gene>
    <name evidence="7" type="ORF">TTRE_0000481801</name>
</gene>
<dbReference type="Proteomes" id="UP000030665">
    <property type="component" value="Unassembled WGS sequence"/>
</dbReference>
<dbReference type="SUPFAM" id="SSF49764">
    <property type="entry name" value="HSP20-like chaperones"/>
    <property type="match status" value="1"/>
</dbReference>
<comment type="similarity">
    <text evidence="2 4 5">Belongs to the small heat shock protein (HSP20) family.</text>
</comment>
<evidence type="ECO:0000256" key="4">
    <source>
        <dbReference type="PROSITE-ProRule" id="PRU00285"/>
    </source>
</evidence>
<dbReference type="InterPro" id="IPR002068">
    <property type="entry name" value="A-crystallin/Hsp20_dom"/>
</dbReference>
<proteinExistence type="inferred from homology"/>
<dbReference type="EMBL" id="HG806051">
    <property type="protein sequence ID" value="CDW56538.1"/>
    <property type="molecule type" value="Genomic_DNA"/>
</dbReference>
<dbReference type="Gene3D" id="2.60.40.790">
    <property type="match status" value="1"/>
</dbReference>
<evidence type="ECO:0000256" key="3">
    <source>
        <dbReference type="PIRSR" id="PIRSR036514-1"/>
    </source>
</evidence>
<reference evidence="7" key="2">
    <citation type="submission" date="2014-03" db="EMBL/GenBank/DDBJ databases">
        <title>The whipworm genome and dual-species transcriptomics of an intimate host-pathogen interaction.</title>
        <authorList>
            <person name="Foth B.J."/>
            <person name="Tsai I.J."/>
            <person name="Reid A.J."/>
            <person name="Bancroft A.J."/>
            <person name="Nichol S."/>
            <person name="Tracey A."/>
            <person name="Holroyd N."/>
            <person name="Cotton J.A."/>
            <person name="Stanley E.J."/>
            <person name="Zarowiecki M."/>
            <person name="Liu J.Z."/>
            <person name="Huckvale T."/>
            <person name="Cooper P.J."/>
            <person name="Grencis R.K."/>
            <person name="Berriman M."/>
        </authorList>
    </citation>
    <scope>NUCLEOTIDE SEQUENCE [LARGE SCALE GENOMIC DNA]</scope>
</reference>
<dbReference type="InterPro" id="IPR001436">
    <property type="entry name" value="Alpha-crystallin/sHSP_animal"/>
</dbReference>
<dbReference type="PRINTS" id="PR00299">
    <property type="entry name" value="ACRYSTALLIN"/>
</dbReference>
<organism evidence="7 8">
    <name type="scientific">Trichuris trichiura</name>
    <name type="common">Whipworm</name>
    <name type="synonym">Trichocephalus trichiurus</name>
    <dbReference type="NCBI Taxonomy" id="36087"/>
    <lineage>
        <taxon>Eukaryota</taxon>
        <taxon>Metazoa</taxon>
        <taxon>Ecdysozoa</taxon>
        <taxon>Nematoda</taxon>
        <taxon>Enoplea</taxon>
        <taxon>Dorylaimia</taxon>
        <taxon>Trichinellida</taxon>
        <taxon>Trichuridae</taxon>
        <taxon>Trichuris</taxon>
    </lineage>
</organism>
<dbReference type="PANTHER" id="PTHR45640">
    <property type="entry name" value="HEAT SHOCK PROTEIN HSP-12.2-RELATED"/>
    <property type="match status" value="1"/>
</dbReference>